<reference evidence="1" key="2">
    <citation type="submission" date="2023-06" db="EMBL/GenBank/DDBJ databases">
        <authorList>
            <person name="Ma L."/>
            <person name="Liu K.-W."/>
            <person name="Li Z."/>
            <person name="Hsiao Y.-Y."/>
            <person name="Qi Y."/>
            <person name="Fu T."/>
            <person name="Tang G."/>
            <person name="Zhang D."/>
            <person name="Sun W.-H."/>
            <person name="Liu D.-K."/>
            <person name="Li Y."/>
            <person name="Chen G.-Z."/>
            <person name="Liu X.-D."/>
            <person name="Liao X.-Y."/>
            <person name="Jiang Y.-T."/>
            <person name="Yu X."/>
            <person name="Hao Y."/>
            <person name="Huang J."/>
            <person name="Zhao X.-W."/>
            <person name="Ke S."/>
            <person name="Chen Y.-Y."/>
            <person name="Wu W.-L."/>
            <person name="Hsu J.-L."/>
            <person name="Lin Y.-F."/>
            <person name="Huang M.-D."/>
            <person name="Li C.-Y."/>
            <person name="Huang L."/>
            <person name="Wang Z.-W."/>
            <person name="Zhao X."/>
            <person name="Zhong W.-Y."/>
            <person name="Peng D.-H."/>
            <person name="Ahmad S."/>
            <person name="Lan S."/>
            <person name="Zhang J.-S."/>
            <person name="Tsai W.-C."/>
            <person name="Van De Peer Y."/>
            <person name="Liu Z.-J."/>
        </authorList>
    </citation>
    <scope>NUCLEOTIDE SEQUENCE</scope>
    <source>
        <strain evidence="1">SCP</strain>
        <tissue evidence="1">Leaves</tissue>
    </source>
</reference>
<reference evidence="1" key="1">
    <citation type="journal article" date="2023" name="Nat. Commun.">
        <title>Diploid and tetraploid genomes of Acorus and the evolution of monocots.</title>
        <authorList>
            <person name="Ma L."/>
            <person name="Liu K.W."/>
            <person name="Li Z."/>
            <person name="Hsiao Y.Y."/>
            <person name="Qi Y."/>
            <person name="Fu T."/>
            <person name="Tang G.D."/>
            <person name="Zhang D."/>
            <person name="Sun W.H."/>
            <person name="Liu D.K."/>
            <person name="Li Y."/>
            <person name="Chen G.Z."/>
            <person name="Liu X.D."/>
            <person name="Liao X.Y."/>
            <person name="Jiang Y.T."/>
            <person name="Yu X."/>
            <person name="Hao Y."/>
            <person name="Huang J."/>
            <person name="Zhao X.W."/>
            <person name="Ke S."/>
            <person name="Chen Y.Y."/>
            <person name="Wu W.L."/>
            <person name="Hsu J.L."/>
            <person name="Lin Y.F."/>
            <person name="Huang M.D."/>
            <person name="Li C.Y."/>
            <person name="Huang L."/>
            <person name="Wang Z.W."/>
            <person name="Zhao X."/>
            <person name="Zhong W.Y."/>
            <person name="Peng D.H."/>
            <person name="Ahmad S."/>
            <person name="Lan S."/>
            <person name="Zhang J.S."/>
            <person name="Tsai W.C."/>
            <person name="Van de Peer Y."/>
            <person name="Liu Z.J."/>
        </authorList>
    </citation>
    <scope>NUCLEOTIDE SEQUENCE</scope>
    <source>
        <strain evidence="1">SCP</strain>
    </source>
</reference>
<dbReference type="AlphaFoldDB" id="A0AAV9AWK5"/>
<gene>
    <name evidence="1" type="ORF">QJS04_geneDACA006936</name>
</gene>
<protein>
    <submittedName>
        <fullName evidence="1">Uncharacterized protein</fullName>
    </submittedName>
</protein>
<evidence type="ECO:0000313" key="1">
    <source>
        <dbReference type="EMBL" id="KAK1268709.1"/>
    </source>
</evidence>
<evidence type="ECO:0000313" key="2">
    <source>
        <dbReference type="Proteomes" id="UP001179952"/>
    </source>
</evidence>
<comment type="caution">
    <text evidence="1">The sequence shown here is derived from an EMBL/GenBank/DDBJ whole genome shotgun (WGS) entry which is preliminary data.</text>
</comment>
<dbReference type="EMBL" id="JAUJYN010000006">
    <property type="protein sequence ID" value="KAK1268709.1"/>
    <property type="molecule type" value="Genomic_DNA"/>
</dbReference>
<dbReference type="Proteomes" id="UP001179952">
    <property type="component" value="Unassembled WGS sequence"/>
</dbReference>
<organism evidence="1 2">
    <name type="scientific">Acorus gramineus</name>
    <name type="common">Dwarf sweet flag</name>
    <dbReference type="NCBI Taxonomy" id="55184"/>
    <lineage>
        <taxon>Eukaryota</taxon>
        <taxon>Viridiplantae</taxon>
        <taxon>Streptophyta</taxon>
        <taxon>Embryophyta</taxon>
        <taxon>Tracheophyta</taxon>
        <taxon>Spermatophyta</taxon>
        <taxon>Magnoliopsida</taxon>
        <taxon>Liliopsida</taxon>
        <taxon>Acoraceae</taxon>
        <taxon>Acorus</taxon>
    </lineage>
</organism>
<keyword evidence="2" id="KW-1185">Reference proteome</keyword>
<accession>A0AAV9AWK5</accession>
<sequence length="61" mass="6781">MQQRLVFLCTPNVTHMSCFEATMAFPIDLLKWSDHRLARDVAYMSPCSSGELSSSAVVGDE</sequence>
<name>A0AAV9AWK5_ACOGR</name>
<proteinExistence type="predicted"/>